<keyword evidence="3 4" id="KW-0450">Lipoyl</keyword>
<dbReference type="RefSeq" id="WP_144971537.1">
    <property type="nucleotide sequence ID" value="NZ_CP036289.1"/>
</dbReference>
<dbReference type="OrthoDB" id="9805770at2"/>
<reference evidence="9" key="1">
    <citation type="submission" date="2019-02" db="EMBL/GenBank/DDBJ databases">
        <title>Deep-cultivation of Planctomycetes and their phenomic and genomic characterization uncovers novel biology.</title>
        <authorList>
            <person name="Wiegand S."/>
            <person name="Jogler M."/>
            <person name="Boedeker C."/>
            <person name="Pinto D."/>
            <person name="Vollmers J."/>
            <person name="Rivas-Marin E."/>
            <person name="Kohn T."/>
            <person name="Peeters S.H."/>
            <person name="Heuer A."/>
            <person name="Rast P."/>
            <person name="Oberbeckmann S."/>
            <person name="Bunk B."/>
            <person name="Jeske O."/>
            <person name="Meyerdierks A."/>
            <person name="Storesund J.E."/>
            <person name="Kallscheuer N."/>
            <person name="Luecker S."/>
            <person name="Lage O.M."/>
            <person name="Pohl T."/>
            <person name="Merkel B.J."/>
            <person name="Hornburger P."/>
            <person name="Mueller R.-W."/>
            <person name="Bruemmer F."/>
            <person name="Labrenz M."/>
            <person name="Spormann A.M."/>
            <person name="Op den Camp H."/>
            <person name="Overmann J."/>
            <person name="Amann R."/>
            <person name="Jetten M.S.M."/>
            <person name="Mascher T."/>
            <person name="Medema M.H."/>
            <person name="Devos D.P."/>
            <person name="Kaster A.-K."/>
            <person name="Ovreas L."/>
            <person name="Rohde M."/>
            <person name="Galperin M.Y."/>
            <person name="Jogler C."/>
        </authorList>
    </citation>
    <scope>NUCLEOTIDE SEQUENCE [LARGE SCALE GENOMIC DNA]</scope>
    <source>
        <strain evidence="9">Pan97</strain>
    </source>
</reference>
<dbReference type="Gene3D" id="4.10.320.10">
    <property type="entry name" value="E3-binding domain"/>
    <property type="match status" value="1"/>
</dbReference>
<keyword evidence="9" id="KW-1185">Reference proteome</keyword>
<comment type="cofactor">
    <cofactor evidence="1 4">
        <name>(R)-lipoate</name>
        <dbReference type="ChEBI" id="CHEBI:83088"/>
    </cofactor>
</comment>
<evidence type="ECO:0000256" key="1">
    <source>
        <dbReference type="ARBA" id="ARBA00001938"/>
    </source>
</evidence>
<dbReference type="Gene3D" id="3.30.559.10">
    <property type="entry name" value="Chloramphenicol acetyltransferase-like domain"/>
    <property type="match status" value="1"/>
</dbReference>
<accession>A0A518C5T5</accession>
<comment type="similarity">
    <text evidence="2 4">Belongs to the 2-oxoacid dehydrogenase family.</text>
</comment>
<evidence type="ECO:0000313" key="9">
    <source>
        <dbReference type="Proteomes" id="UP000318626"/>
    </source>
</evidence>
<dbReference type="GO" id="GO:0045254">
    <property type="term" value="C:pyruvate dehydrogenase complex"/>
    <property type="evidence" value="ECO:0007669"/>
    <property type="project" value="InterPro"/>
</dbReference>
<dbReference type="InterPro" id="IPR001078">
    <property type="entry name" value="2-oxoacid_DH_actylTfrase"/>
</dbReference>
<dbReference type="SUPFAM" id="SSF52777">
    <property type="entry name" value="CoA-dependent acyltransferases"/>
    <property type="match status" value="1"/>
</dbReference>
<protein>
    <recommendedName>
        <fullName evidence="4">Dihydrolipoamide acetyltransferase component of pyruvate dehydrogenase complex</fullName>
        <ecNumber evidence="4">2.3.1.-</ecNumber>
    </recommendedName>
</protein>
<keyword evidence="4 8" id="KW-0012">Acyltransferase</keyword>
<dbReference type="KEGG" id="bvo:Pan97_15970"/>
<dbReference type="InterPro" id="IPR000089">
    <property type="entry name" value="Biotin_lipoyl"/>
</dbReference>
<evidence type="ECO:0000259" key="7">
    <source>
        <dbReference type="PROSITE" id="PS51826"/>
    </source>
</evidence>
<dbReference type="CDD" id="cd06849">
    <property type="entry name" value="lipoyl_domain"/>
    <property type="match status" value="1"/>
</dbReference>
<evidence type="ECO:0000256" key="2">
    <source>
        <dbReference type="ARBA" id="ARBA00007317"/>
    </source>
</evidence>
<dbReference type="Proteomes" id="UP000318626">
    <property type="component" value="Chromosome"/>
</dbReference>
<dbReference type="InterPro" id="IPR036625">
    <property type="entry name" value="E3-bd_dom_sf"/>
</dbReference>
<dbReference type="Gene3D" id="2.40.50.100">
    <property type="match status" value="1"/>
</dbReference>
<dbReference type="InterPro" id="IPR011053">
    <property type="entry name" value="Single_hybrid_motif"/>
</dbReference>
<keyword evidence="4 8" id="KW-0808">Transferase</keyword>
<gene>
    <name evidence="8" type="primary">pdhC_1</name>
    <name evidence="8" type="ORF">Pan97_15970</name>
</gene>
<dbReference type="PROSITE" id="PS00189">
    <property type="entry name" value="LIPOYL"/>
    <property type="match status" value="1"/>
</dbReference>
<dbReference type="PROSITE" id="PS51826">
    <property type="entry name" value="PSBD"/>
    <property type="match status" value="1"/>
</dbReference>
<dbReference type="PROSITE" id="PS50968">
    <property type="entry name" value="BIOTINYL_LIPOYL"/>
    <property type="match status" value="1"/>
</dbReference>
<dbReference type="AlphaFoldDB" id="A0A518C5T5"/>
<feature type="domain" description="Lipoyl-binding" evidence="6">
    <location>
        <begin position="2"/>
        <end position="77"/>
    </location>
</feature>
<dbReference type="EC" id="2.3.1.-" evidence="4"/>
<evidence type="ECO:0000256" key="4">
    <source>
        <dbReference type="RuleBase" id="RU003423"/>
    </source>
</evidence>
<sequence length="396" mass="42281">MKQTVPMPALSDTMATGRLVRWLKQPGDPVKRGDVLAEVETDKAVLEVESFADGFLAGPLAPIDTDIPVRQTIAYLVDSAEEVVAPSASEEETEPKAPAVEPAVERARPAKHPATPSTTAPRAATSPSNTPRTLTDPNRRPASPYARTLAADLGIDLADVVPGAGGMIHAAEVLATALQPRSPDLHFGPPYQIEPLSPMHRAVADNMTATQGTPTFRVTARIPLDALQATSKETNTSLTLLLARACALTVKQFPRFNACHTPSGLAIRDRVDVGIAVDFEAGLLTPVLRDAADRPLEELAEDWRILRGKVRSRRVVPEDYQGATFYVSNLGTFSIVHSFEAIVPLGAAAILAIGADDRTATTFTLSCDHRVVFGADAARFLEALAGRLRNPGSWLG</sequence>
<evidence type="ECO:0000256" key="3">
    <source>
        <dbReference type="ARBA" id="ARBA00022823"/>
    </source>
</evidence>
<keyword evidence="8" id="KW-0670">Pyruvate</keyword>
<dbReference type="Pfam" id="PF02817">
    <property type="entry name" value="E3_binding"/>
    <property type="match status" value="1"/>
</dbReference>
<dbReference type="InterPro" id="IPR045257">
    <property type="entry name" value="E2/Pdx1"/>
</dbReference>
<dbReference type="Pfam" id="PF00198">
    <property type="entry name" value="2-oxoacid_dh"/>
    <property type="match status" value="1"/>
</dbReference>
<evidence type="ECO:0000259" key="6">
    <source>
        <dbReference type="PROSITE" id="PS50968"/>
    </source>
</evidence>
<dbReference type="Pfam" id="PF00364">
    <property type="entry name" value="Biotin_lipoyl"/>
    <property type="match status" value="1"/>
</dbReference>
<dbReference type="SUPFAM" id="SSF51230">
    <property type="entry name" value="Single hybrid motif"/>
    <property type="match status" value="1"/>
</dbReference>
<dbReference type="EMBL" id="CP036289">
    <property type="protein sequence ID" value="QDU74587.1"/>
    <property type="molecule type" value="Genomic_DNA"/>
</dbReference>
<dbReference type="InterPro" id="IPR003016">
    <property type="entry name" value="2-oxoA_DH_lipoyl-BS"/>
</dbReference>
<name>A0A518C5T5_9BACT</name>
<dbReference type="GO" id="GO:0006086">
    <property type="term" value="P:pyruvate decarboxylation to acetyl-CoA"/>
    <property type="evidence" value="ECO:0007669"/>
    <property type="project" value="InterPro"/>
</dbReference>
<dbReference type="InterPro" id="IPR004167">
    <property type="entry name" value="PSBD"/>
</dbReference>
<evidence type="ECO:0000256" key="5">
    <source>
        <dbReference type="SAM" id="MobiDB-lite"/>
    </source>
</evidence>
<feature type="region of interest" description="Disordered" evidence="5">
    <location>
        <begin position="85"/>
        <end position="143"/>
    </location>
</feature>
<dbReference type="PANTHER" id="PTHR23151">
    <property type="entry name" value="DIHYDROLIPOAMIDE ACETYL/SUCCINYL-TRANSFERASE-RELATED"/>
    <property type="match status" value="1"/>
</dbReference>
<organism evidence="8 9">
    <name type="scientific">Bremerella volcania</name>
    <dbReference type="NCBI Taxonomy" id="2527984"/>
    <lineage>
        <taxon>Bacteria</taxon>
        <taxon>Pseudomonadati</taxon>
        <taxon>Planctomycetota</taxon>
        <taxon>Planctomycetia</taxon>
        <taxon>Pirellulales</taxon>
        <taxon>Pirellulaceae</taxon>
        <taxon>Bremerella</taxon>
    </lineage>
</organism>
<feature type="domain" description="Peripheral subunit-binding (PSBD)" evidence="7">
    <location>
        <begin position="141"/>
        <end position="177"/>
    </location>
</feature>
<proteinExistence type="inferred from homology"/>
<feature type="compositionally biased region" description="Low complexity" evidence="5">
    <location>
        <begin position="113"/>
        <end position="131"/>
    </location>
</feature>
<dbReference type="PANTHER" id="PTHR23151:SF75">
    <property type="entry name" value="DIHYDROLIPOYLLYSINE-RESIDUE ACETYLTRANSFERASE COMPONENT 5 OF PYRUVATE DEHYDROGENASE COMPLEX, CHLOROPLASTIC"/>
    <property type="match status" value="1"/>
</dbReference>
<dbReference type="GO" id="GO:0004742">
    <property type="term" value="F:dihydrolipoyllysine-residue acetyltransferase activity"/>
    <property type="evidence" value="ECO:0007669"/>
    <property type="project" value="TreeGrafter"/>
</dbReference>
<evidence type="ECO:0000313" key="8">
    <source>
        <dbReference type="EMBL" id="QDU74587.1"/>
    </source>
</evidence>
<dbReference type="InterPro" id="IPR023213">
    <property type="entry name" value="CAT-like_dom_sf"/>
</dbReference>